<accession>A0A931N4B2</accession>
<feature type="domain" description="Serine aminopeptidase S33" evidence="4">
    <location>
        <begin position="2"/>
        <end position="151"/>
    </location>
</feature>
<comment type="similarity">
    <text evidence="1">Belongs to the AB hydrolase superfamily.</text>
</comment>
<evidence type="ECO:0000256" key="1">
    <source>
        <dbReference type="ARBA" id="ARBA00008645"/>
    </source>
</evidence>
<dbReference type="EMBL" id="JADMLG010000006">
    <property type="protein sequence ID" value="MBH0778071.1"/>
    <property type="molecule type" value="Genomic_DNA"/>
</dbReference>
<evidence type="ECO:0000256" key="2">
    <source>
        <dbReference type="ARBA" id="ARBA00022801"/>
    </source>
</evidence>
<protein>
    <submittedName>
        <fullName evidence="5">Alpha/beta fold hydrolase</fullName>
    </submittedName>
</protein>
<dbReference type="InterPro" id="IPR050261">
    <property type="entry name" value="FrsA_esterase"/>
</dbReference>
<comment type="caution">
    <text evidence="5">The sequence shown here is derived from an EMBL/GenBank/DDBJ whole genome shotgun (WGS) entry which is preliminary data.</text>
</comment>
<evidence type="ECO:0000313" key="5">
    <source>
        <dbReference type="EMBL" id="MBH0778071.1"/>
    </source>
</evidence>
<dbReference type="SUPFAM" id="SSF53474">
    <property type="entry name" value="alpha/beta-Hydrolases"/>
    <property type="match status" value="1"/>
</dbReference>
<keyword evidence="2 5" id="KW-0378">Hydrolase</keyword>
<proteinExistence type="inferred from homology"/>
<dbReference type="Proteomes" id="UP000655751">
    <property type="component" value="Unassembled WGS sequence"/>
</dbReference>
<keyword evidence="6" id="KW-1185">Reference proteome</keyword>
<dbReference type="Gene3D" id="3.40.50.1820">
    <property type="entry name" value="alpha/beta hydrolase"/>
    <property type="match status" value="1"/>
</dbReference>
<feature type="region of interest" description="Disordered" evidence="3">
    <location>
        <begin position="109"/>
        <end position="129"/>
    </location>
</feature>
<sequence>MAHGFAATKDCGLDSFARGFAAIGLDVLAFDYRGFGASAGEPRQIISPSGQVQDYRAALRAAAELPGVDPNRLVLWGVSMSGGTVLEVAAGRSDIAAVISLTPLVNSLASDRPAPRPSSDVAARGAAGRRPSTTARLLLRAVRDKYAQTSGRDRLMAPAVGRPDEVALLNLPGTYEDYASIAGPTWRNEVNASIALDALTHRPHRFAADLRCPALFQIADYDRCVPVRAAIRAGVRARAQIRHYPCDHFDVYPGKRWHESIRDHQARFLTKALGAGAVSS</sequence>
<dbReference type="GO" id="GO:0052689">
    <property type="term" value="F:carboxylic ester hydrolase activity"/>
    <property type="evidence" value="ECO:0007669"/>
    <property type="project" value="UniProtKB-ARBA"/>
</dbReference>
<dbReference type="AlphaFoldDB" id="A0A931N4B2"/>
<reference evidence="5" key="1">
    <citation type="submission" date="2020-11" db="EMBL/GenBank/DDBJ databases">
        <title>Nocardia NEAU-351.nov., a novel actinomycete isolated from the cow dung.</title>
        <authorList>
            <person name="Zhang X."/>
        </authorList>
    </citation>
    <scope>NUCLEOTIDE SEQUENCE</scope>
    <source>
        <strain evidence="5">NEAU-351</strain>
    </source>
</reference>
<dbReference type="PANTHER" id="PTHR22946">
    <property type="entry name" value="DIENELACTONE HYDROLASE DOMAIN-CONTAINING PROTEIN-RELATED"/>
    <property type="match status" value="1"/>
</dbReference>
<evidence type="ECO:0000259" key="4">
    <source>
        <dbReference type="Pfam" id="PF12146"/>
    </source>
</evidence>
<dbReference type="PANTHER" id="PTHR22946:SF9">
    <property type="entry name" value="POLYKETIDE TRANSFERASE AF380"/>
    <property type="match status" value="1"/>
</dbReference>
<gene>
    <name evidence="5" type="ORF">IT779_17470</name>
</gene>
<name>A0A931N4B2_9NOCA</name>
<dbReference type="Gene3D" id="1.10.10.800">
    <property type="match status" value="1"/>
</dbReference>
<dbReference type="InterPro" id="IPR022742">
    <property type="entry name" value="Hydrolase_4"/>
</dbReference>
<evidence type="ECO:0000313" key="6">
    <source>
        <dbReference type="Proteomes" id="UP000655751"/>
    </source>
</evidence>
<dbReference type="InterPro" id="IPR029058">
    <property type="entry name" value="AB_hydrolase_fold"/>
</dbReference>
<organism evidence="5 6">
    <name type="scientific">Nocardia bovistercoris</name>
    <dbReference type="NCBI Taxonomy" id="2785916"/>
    <lineage>
        <taxon>Bacteria</taxon>
        <taxon>Bacillati</taxon>
        <taxon>Actinomycetota</taxon>
        <taxon>Actinomycetes</taxon>
        <taxon>Mycobacteriales</taxon>
        <taxon>Nocardiaceae</taxon>
        <taxon>Nocardia</taxon>
    </lineage>
</organism>
<evidence type="ECO:0000256" key="3">
    <source>
        <dbReference type="SAM" id="MobiDB-lite"/>
    </source>
</evidence>
<dbReference type="Pfam" id="PF12146">
    <property type="entry name" value="Hydrolase_4"/>
    <property type="match status" value="1"/>
</dbReference>